<reference evidence="3" key="1">
    <citation type="journal article" date="2017" name="Nat. Ecol. Evol.">
        <title>Genome expansion and lineage-specific genetic innovations in the forest pathogenic fungi Armillaria.</title>
        <authorList>
            <person name="Sipos G."/>
            <person name="Prasanna A.N."/>
            <person name="Walter M.C."/>
            <person name="O'Connor E."/>
            <person name="Balint B."/>
            <person name="Krizsan K."/>
            <person name="Kiss B."/>
            <person name="Hess J."/>
            <person name="Varga T."/>
            <person name="Slot J."/>
            <person name="Riley R."/>
            <person name="Boka B."/>
            <person name="Rigling D."/>
            <person name="Barry K."/>
            <person name="Lee J."/>
            <person name="Mihaltcheva S."/>
            <person name="LaButti K."/>
            <person name="Lipzen A."/>
            <person name="Waldron R."/>
            <person name="Moloney N.M."/>
            <person name="Sperisen C."/>
            <person name="Kredics L."/>
            <person name="Vagvoelgyi C."/>
            <person name="Patrignani A."/>
            <person name="Fitzpatrick D."/>
            <person name="Nagy I."/>
            <person name="Doyle S."/>
            <person name="Anderson J.B."/>
            <person name="Grigoriev I.V."/>
            <person name="Gueldener U."/>
            <person name="Muensterkoetter M."/>
            <person name="Nagy L.G."/>
        </authorList>
    </citation>
    <scope>NUCLEOTIDE SEQUENCE [LARGE SCALE GENOMIC DNA]</scope>
    <source>
        <strain evidence="3">Ar21-2</strain>
    </source>
</reference>
<dbReference type="EMBL" id="KZ293666">
    <property type="protein sequence ID" value="PBK90300.1"/>
    <property type="molecule type" value="Genomic_DNA"/>
</dbReference>
<accession>A0A2H3D871</accession>
<keyword evidence="3" id="KW-1185">Reference proteome</keyword>
<dbReference type="Proteomes" id="UP000217790">
    <property type="component" value="Unassembled WGS sequence"/>
</dbReference>
<gene>
    <name evidence="2" type="ORF">ARMGADRAFT_1167128</name>
</gene>
<evidence type="ECO:0000313" key="2">
    <source>
        <dbReference type="EMBL" id="PBK90300.1"/>
    </source>
</evidence>
<evidence type="ECO:0000313" key="3">
    <source>
        <dbReference type="Proteomes" id="UP000217790"/>
    </source>
</evidence>
<name>A0A2H3D871_ARMGA</name>
<sequence>MSQYEKLCKLTSAVAAAANPGTLPHIVANSVVIGLSAFDILSPLKPSSMVEALNKTIEETSIHYDKHKDKLDESTASAFNEKIKRLKNEALKLNEWNLEAHEDDSLTDLGSWRSYMKETKDAWVKARQHQREAIKLGRELKLAVVRADGDELEAELGHHGQEGGESTGGGGGELGGSTAV</sequence>
<dbReference type="AlphaFoldDB" id="A0A2H3D871"/>
<evidence type="ECO:0000256" key="1">
    <source>
        <dbReference type="SAM" id="MobiDB-lite"/>
    </source>
</evidence>
<dbReference type="InParanoid" id="A0A2H3D871"/>
<proteinExistence type="predicted"/>
<dbReference type="OrthoDB" id="3107013at2759"/>
<organism evidence="2 3">
    <name type="scientific">Armillaria gallica</name>
    <name type="common">Bulbous honey fungus</name>
    <name type="synonym">Armillaria bulbosa</name>
    <dbReference type="NCBI Taxonomy" id="47427"/>
    <lineage>
        <taxon>Eukaryota</taxon>
        <taxon>Fungi</taxon>
        <taxon>Dikarya</taxon>
        <taxon>Basidiomycota</taxon>
        <taxon>Agaricomycotina</taxon>
        <taxon>Agaricomycetes</taxon>
        <taxon>Agaricomycetidae</taxon>
        <taxon>Agaricales</taxon>
        <taxon>Marasmiineae</taxon>
        <taxon>Physalacriaceae</taxon>
        <taxon>Armillaria</taxon>
    </lineage>
</organism>
<dbReference type="OMA" id="QPENNVM"/>
<feature type="region of interest" description="Disordered" evidence="1">
    <location>
        <begin position="157"/>
        <end position="180"/>
    </location>
</feature>
<protein>
    <submittedName>
        <fullName evidence="2">Uncharacterized protein</fullName>
    </submittedName>
</protein>
<feature type="compositionally biased region" description="Gly residues" evidence="1">
    <location>
        <begin position="163"/>
        <end position="180"/>
    </location>
</feature>